<comment type="subcellular location">
    <subcellularLocation>
        <location evidence="1">Nucleus</location>
    </subcellularLocation>
</comment>
<dbReference type="SUPFAM" id="SSF54171">
    <property type="entry name" value="DNA-binding domain"/>
    <property type="match status" value="1"/>
</dbReference>
<keyword evidence="2" id="KW-0805">Transcription regulation</keyword>
<dbReference type="PANTHER" id="PTHR31194:SF62">
    <property type="entry name" value="ETHYLENE-RESPONSIVE TRANSCRIPTION FACTOR ERF118"/>
    <property type="match status" value="1"/>
</dbReference>
<feature type="compositionally biased region" description="Polar residues" evidence="6">
    <location>
        <begin position="163"/>
        <end position="190"/>
    </location>
</feature>
<protein>
    <recommendedName>
        <fullName evidence="7">AP2/ERF domain-containing protein</fullName>
    </recommendedName>
</protein>
<evidence type="ECO:0000256" key="3">
    <source>
        <dbReference type="ARBA" id="ARBA00023125"/>
    </source>
</evidence>
<gene>
    <name evidence="8" type="ORF">R3W88_010697</name>
</gene>
<evidence type="ECO:0000256" key="4">
    <source>
        <dbReference type="ARBA" id="ARBA00023163"/>
    </source>
</evidence>
<organism evidence="8 9">
    <name type="scientific">Solanum pinnatisectum</name>
    <name type="common">tansyleaf nightshade</name>
    <dbReference type="NCBI Taxonomy" id="50273"/>
    <lineage>
        <taxon>Eukaryota</taxon>
        <taxon>Viridiplantae</taxon>
        <taxon>Streptophyta</taxon>
        <taxon>Embryophyta</taxon>
        <taxon>Tracheophyta</taxon>
        <taxon>Spermatophyta</taxon>
        <taxon>Magnoliopsida</taxon>
        <taxon>eudicotyledons</taxon>
        <taxon>Gunneridae</taxon>
        <taxon>Pentapetalae</taxon>
        <taxon>asterids</taxon>
        <taxon>lamiids</taxon>
        <taxon>Solanales</taxon>
        <taxon>Solanaceae</taxon>
        <taxon>Solanoideae</taxon>
        <taxon>Solaneae</taxon>
        <taxon>Solanum</taxon>
    </lineage>
</organism>
<evidence type="ECO:0000256" key="5">
    <source>
        <dbReference type="ARBA" id="ARBA00023242"/>
    </source>
</evidence>
<dbReference type="Gene3D" id="3.30.730.10">
    <property type="entry name" value="AP2/ERF domain"/>
    <property type="match status" value="1"/>
</dbReference>
<evidence type="ECO:0000256" key="1">
    <source>
        <dbReference type="ARBA" id="ARBA00004123"/>
    </source>
</evidence>
<evidence type="ECO:0000256" key="2">
    <source>
        <dbReference type="ARBA" id="ARBA00023015"/>
    </source>
</evidence>
<dbReference type="Pfam" id="PF00847">
    <property type="entry name" value="AP2"/>
    <property type="match status" value="1"/>
</dbReference>
<sequence length="354" mass="39590">MLKPLSSKFENLGRNMKNKVDTNRLVRKIRIVCNDPDATDDSSDDERIDDSRCKRFVREIKLQIGNSFNLTKASEIECSFQDSNNGEKKTKKEGLVKPLIQPRPAGGLLSKYKGVRQRKWGKWAAEIRDPFKGRRVWLGTYNTAVEASRAYELKRLEFETRAKSSSANVSEQSSGSMVFEHQNQSQNVASGVSEDYAKSSVSRTSQSLSSSSVLELDTLTSVSASAPILRLNGLNNNEKASTVAPLEADVVEQEVPELAIMEETLPLSQIDESMDLDLELESFLISADDFNQHLDEFVVNDFEDPPVCLIEGDEQLPTALPDFDDFNFDGYNESFSWMDDAPRTNGTPLNIPCP</sequence>
<keyword evidence="4" id="KW-0804">Transcription</keyword>
<dbReference type="InterPro" id="IPR036955">
    <property type="entry name" value="AP2/ERF_dom_sf"/>
</dbReference>
<evidence type="ECO:0000256" key="6">
    <source>
        <dbReference type="SAM" id="MobiDB-lite"/>
    </source>
</evidence>
<dbReference type="PRINTS" id="PR00367">
    <property type="entry name" value="ETHRSPELEMNT"/>
</dbReference>
<comment type="caution">
    <text evidence="8">The sequence shown here is derived from an EMBL/GenBank/DDBJ whole genome shotgun (WGS) entry which is preliminary data.</text>
</comment>
<proteinExistence type="predicted"/>
<dbReference type="GO" id="GO:0005634">
    <property type="term" value="C:nucleus"/>
    <property type="evidence" value="ECO:0007669"/>
    <property type="project" value="UniProtKB-SubCell"/>
</dbReference>
<dbReference type="InterPro" id="IPR001471">
    <property type="entry name" value="AP2/ERF_dom"/>
</dbReference>
<feature type="region of interest" description="Disordered" evidence="6">
    <location>
        <begin position="162"/>
        <end position="192"/>
    </location>
</feature>
<dbReference type="PROSITE" id="PS51032">
    <property type="entry name" value="AP2_ERF"/>
    <property type="match status" value="1"/>
</dbReference>
<feature type="domain" description="AP2/ERF" evidence="7">
    <location>
        <begin position="111"/>
        <end position="170"/>
    </location>
</feature>
<dbReference type="EMBL" id="JAWPEI010000007">
    <property type="protein sequence ID" value="KAK4720464.1"/>
    <property type="molecule type" value="Genomic_DNA"/>
</dbReference>
<keyword evidence="5" id="KW-0539">Nucleus</keyword>
<dbReference type="CDD" id="cd00018">
    <property type="entry name" value="AP2"/>
    <property type="match status" value="1"/>
</dbReference>
<dbReference type="SMART" id="SM00380">
    <property type="entry name" value="AP2"/>
    <property type="match status" value="1"/>
</dbReference>
<name>A0AAV9L4N8_9SOLN</name>
<keyword evidence="9" id="KW-1185">Reference proteome</keyword>
<evidence type="ECO:0000313" key="9">
    <source>
        <dbReference type="Proteomes" id="UP001311915"/>
    </source>
</evidence>
<dbReference type="GO" id="GO:0003677">
    <property type="term" value="F:DNA binding"/>
    <property type="evidence" value="ECO:0007669"/>
    <property type="project" value="UniProtKB-KW"/>
</dbReference>
<dbReference type="Proteomes" id="UP001311915">
    <property type="component" value="Unassembled WGS sequence"/>
</dbReference>
<accession>A0AAV9L4N8</accession>
<dbReference type="AlphaFoldDB" id="A0AAV9L4N8"/>
<evidence type="ECO:0000259" key="7">
    <source>
        <dbReference type="PROSITE" id="PS51032"/>
    </source>
</evidence>
<dbReference type="InterPro" id="IPR016177">
    <property type="entry name" value="DNA-bd_dom_sf"/>
</dbReference>
<dbReference type="PANTHER" id="PTHR31194">
    <property type="entry name" value="SHN SHINE , DNA BINDING / TRANSCRIPTION FACTOR"/>
    <property type="match status" value="1"/>
</dbReference>
<keyword evidence="3" id="KW-0238">DNA-binding</keyword>
<dbReference type="GO" id="GO:0003700">
    <property type="term" value="F:DNA-binding transcription factor activity"/>
    <property type="evidence" value="ECO:0007669"/>
    <property type="project" value="InterPro"/>
</dbReference>
<dbReference type="InterPro" id="IPR050913">
    <property type="entry name" value="AP2/ERF_ERF"/>
</dbReference>
<evidence type="ECO:0000313" key="8">
    <source>
        <dbReference type="EMBL" id="KAK4720464.1"/>
    </source>
</evidence>
<reference evidence="8 9" key="1">
    <citation type="submission" date="2023-10" db="EMBL/GenBank/DDBJ databases">
        <title>Genome-Wide Identification Analysis in wild type Solanum Pinnatisectum Reveals Some Genes Defensing Phytophthora Infestans.</title>
        <authorList>
            <person name="Sun C."/>
        </authorList>
    </citation>
    <scope>NUCLEOTIDE SEQUENCE [LARGE SCALE GENOMIC DNA]</scope>
    <source>
        <strain evidence="8">LQN</strain>
        <tissue evidence="8">Leaf</tissue>
    </source>
</reference>